<evidence type="ECO:0000256" key="3">
    <source>
        <dbReference type="ARBA" id="ARBA00022630"/>
    </source>
</evidence>
<keyword evidence="4 6" id="KW-0288">FMN</keyword>
<keyword evidence="6 7" id="KW-0812">Transmembrane</keyword>
<dbReference type="NCBIfam" id="TIGR01947">
    <property type="entry name" value="rnfG"/>
    <property type="match status" value="1"/>
</dbReference>
<evidence type="ECO:0000256" key="4">
    <source>
        <dbReference type="ARBA" id="ARBA00022643"/>
    </source>
</evidence>
<proteinExistence type="inferred from homology"/>
<evidence type="ECO:0000259" key="8">
    <source>
        <dbReference type="SMART" id="SM00900"/>
    </source>
</evidence>
<accession>A0A2R5F7C2</accession>
<keyword evidence="1 6" id="KW-0813">Transport</keyword>
<dbReference type="InterPro" id="IPR007329">
    <property type="entry name" value="FMN-bd"/>
</dbReference>
<feature type="domain" description="FMN-binding" evidence="8">
    <location>
        <begin position="105"/>
        <end position="198"/>
    </location>
</feature>
<dbReference type="GO" id="GO:0022900">
    <property type="term" value="P:electron transport chain"/>
    <property type="evidence" value="ECO:0007669"/>
    <property type="project" value="UniProtKB-UniRule"/>
</dbReference>
<feature type="transmembrane region" description="Helical" evidence="7">
    <location>
        <begin position="12"/>
        <end position="31"/>
    </location>
</feature>
<evidence type="ECO:0000256" key="1">
    <source>
        <dbReference type="ARBA" id="ARBA00022448"/>
    </source>
</evidence>
<sequence>MSESLIKHTLSTTGVMIGFTIIGTAILAFTFSTTRAPIAKSEAEARMALFRQILPESMHDNDLLKDVKKIPAGGELGNRDETEAVRARLNGQPSAVILETTAPDGYSGDIKMLVALKADGEIVGVRVLAHKETPGLGDYIDIGHSDWIKKNFDGQSLAKTPDDAWKVKKDGGTFDYMTGATITPRAVVKAVHKTLQYFGAHRDELFAAAKQGNAS</sequence>
<evidence type="ECO:0000313" key="10">
    <source>
        <dbReference type="Proteomes" id="UP000245081"/>
    </source>
</evidence>
<evidence type="ECO:0000256" key="6">
    <source>
        <dbReference type="HAMAP-Rule" id="MF_00479"/>
    </source>
</evidence>
<comment type="caution">
    <text evidence="9">The sequence shown here is derived from an EMBL/GenBank/DDBJ whole genome shotgun (WGS) entry which is preliminary data.</text>
</comment>
<keyword evidence="6 7" id="KW-0472">Membrane</keyword>
<dbReference type="AlphaFoldDB" id="A0A2R5F7C2"/>
<reference evidence="9 10" key="1">
    <citation type="journal article" date="2018" name="Environ. Microbiol.">
        <title>Isolation and genomic characterization of Novimethylophilus kurashikiensis gen. nov. sp. nov., a new lanthanide-dependent methylotrophic species of Methylophilaceae.</title>
        <authorList>
            <person name="Lv H."/>
            <person name="Sahin N."/>
            <person name="Tani A."/>
        </authorList>
    </citation>
    <scope>NUCLEOTIDE SEQUENCE [LARGE SCALE GENOMIC DNA]</scope>
    <source>
        <strain evidence="9 10">La2-4</strain>
    </source>
</reference>
<evidence type="ECO:0000313" key="9">
    <source>
        <dbReference type="EMBL" id="GBG14116.1"/>
    </source>
</evidence>
<comment type="subcellular location">
    <subcellularLocation>
        <location evidence="6">Cell inner membrane</location>
        <topology evidence="6">Single-pass membrane protein</topology>
    </subcellularLocation>
</comment>
<dbReference type="RefSeq" id="WP_109015315.1">
    <property type="nucleotide sequence ID" value="NZ_BDOQ01000006.1"/>
</dbReference>
<keyword evidence="10" id="KW-1185">Reference proteome</keyword>
<keyword evidence="6" id="KW-1278">Translocase</keyword>
<gene>
    <name evidence="6 9" type="primary">rnfG</name>
    <name evidence="9" type="ORF">NMK_1676</name>
</gene>
<dbReference type="GO" id="GO:0009055">
    <property type="term" value="F:electron transfer activity"/>
    <property type="evidence" value="ECO:0007669"/>
    <property type="project" value="InterPro"/>
</dbReference>
<dbReference type="OrthoDB" id="9784165at2"/>
<comment type="function">
    <text evidence="6">Part of a membrane-bound complex that couples electron transfer with translocation of ions across the membrane.</text>
</comment>
<dbReference type="HAMAP" id="MF_00479">
    <property type="entry name" value="RsxG_RnfG"/>
    <property type="match status" value="1"/>
</dbReference>
<keyword evidence="5 6" id="KW-0249">Electron transport</keyword>
<name>A0A2R5F7C2_9PROT</name>
<dbReference type="Pfam" id="PF04205">
    <property type="entry name" value="FMN_bind"/>
    <property type="match status" value="1"/>
</dbReference>
<evidence type="ECO:0000256" key="5">
    <source>
        <dbReference type="ARBA" id="ARBA00022982"/>
    </source>
</evidence>
<dbReference type="GO" id="GO:0005886">
    <property type="term" value="C:plasma membrane"/>
    <property type="evidence" value="ECO:0007669"/>
    <property type="project" value="UniProtKB-SubCell"/>
</dbReference>
<keyword evidence="6" id="KW-0997">Cell inner membrane</keyword>
<dbReference type="Proteomes" id="UP000245081">
    <property type="component" value="Unassembled WGS sequence"/>
</dbReference>
<keyword evidence="6 7" id="KW-1133">Transmembrane helix</keyword>
<comment type="similarity">
    <text evidence="6">Belongs to the RnfG family.</text>
</comment>
<keyword evidence="2 6" id="KW-0597">Phosphoprotein</keyword>
<feature type="modified residue" description="FMN phosphoryl threonine" evidence="6">
    <location>
        <position position="181"/>
    </location>
</feature>
<evidence type="ECO:0000256" key="7">
    <source>
        <dbReference type="SAM" id="Phobius"/>
    </source>
</evidence>
<dbReference type="GO" id="GO:0010181">
    <property type="term" value="F:FMN binding"/>
    <property type="evidence" value="ECO:0007669"/>
    <property type="project" value="InterPro"/>
</dbReference>
<keyword evidence="6" id="KW-1003">Cell membrane</keyword>
<dbReference type="SMART" id="SM00900">
    <property type="entry name" value="FMN_bind"/>
    <property type="match status" value="1"/>
</dbReference>
<dbReference type="PANTHER" id="PTHR36118:SF1">
    <property type="entry name" value="ION-TRANSLOCATING OXIDOREDUCTASE COMPLEX SUBUNIT G"/>
    <property type="match status" value="1"/>
</dbReference>
<evidence type="ECO:0000256" key="2">
    <source>
        <dbReference type="ARBA" id="ARBA00022553"/>
    </source>
</evidence>
<dbReference type="PANTHER" id="PTHR36118">
    <property type="entry name" value="ION-TRANSLOCATING OXIDOREDUCTASE COMPLEX SUBUNIT G"/>
    <property type="match status" value="1"/>
</dbReference>
<protein>
    <recommendedName>
        <fullName evidence="6">Ion-translocating oxidoreductase complex subunit G</fullName>
        <ecNumber evidence="6">7.-.-.-</ecNumber>
    </recommendedName>
    <alternativeName>
        <fullName evidence="6">Rnf electron transport complex subunit G</fullName>
    </alternativeName>
</protein>
<comment type="cofactor">
    <cofactor evidence="6">
        <name>FMN</name>
        <dbReference type="ChEBI" id="CHEBI:58210"/>
    </cofactor>
</comment>
<dbReference type="InterPro" id="IPR010209">
    <property type="entry name" value="Ion_transpt_RnfG/RsxG"/>
</dbReference>
<organism evidence="9 10">
    <name type="scientific">Novimethylophilus kurashikiensis</name>
    <dbReference type="NCBI Taxonomy" id="1825523"/>
    <lineage>
        <taxon>Bacteria</taxon>
        <taxon>Pseudomonadati</taxon>
        <taxon>Pseudomonadota</taxon>
        <taxon>Betaproteobacteria</taxon>
        <taxon>Nitrosomonadales</taxon>
        <taxon>Methylophilaceae</taxon>
        <taxon>Novimethylophilus</taxon>
    </lineage>
</organism>
<dbReference type="EC" id="7.-.-.-" evidence="6"/>
<dbReference type="PIRSF" id="PIRSF006091">
    <property type="entry name" value="E_trnsport_RnfG"/>
    <property type="match status" value="1"/>
</dbReference>
<dbReference type="NCBIfam" id="NF002519">
    <property type="entry name" value="PRK01908.1"/>
    <property type="match status" value="1"/>
</dbReference>
<keyword evidence="3 6" id="KW-0285">Flavoprotein</keyword>
<dbReference type="EMBL" id="BDOQ01000006">
    <property type="protein sequence ID" value="GBG14116.1"/>
    <property type="molecule type" value="Genomic_DNA"/>
</dbReference>
<comment type="subunit">
    <text evidence="6">The complex is composed of six subunits: RnfA, RnfB, RnfC, RnfD, RnfE and RnfG.</text>
</comment>